<dbReference type="Proteomes" id="UP000772618">
    <property type="component" value="Unassembled WGS sequence"/>
</dbReference>
<name>A0ABS5VYK5_9BACT</name>
<reference evidence="4 5" key="1">
    <citation type="submission" date="2021-05" db="EMBL/GenBank/DDBJ databases">
        <title>A Polyphasic approach of four new species of the genus Ohtaekwangia: Ohtaekwangia histidinii sp. nov., Ohtaekwangia cretensis sp. nov., Ohtaekwangia indiensis sp. nov., Ohtaekwangia reichenbachii sp. nov. from diverse environment.</title>
        <authorList>
            <person name="Octaviana S."/>
        </authorList>
    </citation>
    <scope>NUCLEOTIDE SEQUENCE [LARGE SCALE GENOMIC DNA]</scope>
    <source>
        <strain evidence="4 5">PWU20</strain>
    </source>
</reference>
<dbReference type="Gene3D" id="2.20.200.10">
    <property type="entry name" value="Outer membrane efflux proteins (OEP)"/>
    <property type="match status" value="1"/>
</dbReference>
<feature type="signal peptide" evidence="3">
    <location>
        <begin position="1"/>
        <end position="21"/>
    </location>
</feature>
<proteinExistence type="inferred from homology"/>
<keyword evidence="5" id="KW-1185">Reference proteome</keyword>
<feature type="coiled-coil region" evidence="2">
    <location>
        <begin position="195"/>
        <end position="222"/>
    </location>
</feature>
<evidence type="ECO:0000256" key="2">
    <source>
        <dbReference type="SAM" id="Coils"/>
    </source>
</evidence>
<comment type="similarity">
    <text evidence="1">Belongs to the outer membrane factor (OMF) (TC 1.B.17) family.</text>
</comment>
<feature type="chain" id="PRO_5046425820" evidence="3">
    <location>
        <begin position="22"/>
        <end position="288"/>
    </location>
</feature>
<dbReference type="PANTHER" id="PTHR30203:SF30">
    <property type="entry name" value="OUTER MEMBRANE PROTEIN-RELATED"/>
    <property type="match status" value="1"/>
</dbReference>
<protein>
    <submittedName>
        <fullName evidence="4">TolC family protein</fullName>
    </submittedName>
</protein>
<dbReference type="Gene3D" id="1.20.1600.10">
    <property type="entry name" value="Outer membrane efflux proteins (OEP)"/>
    <property type="match status" value="1"/>
</dbReference>
<comment type="caution">
    <text evidence="4">The sequence shown here is derived from an EMBL/GenBank/DDBJ whole genome shotgun (WGS) entry which is preliminary data.</text>
</comment>
<keyword evidence="2" id="KW-0175">Coiled coil</keyword>
<sequence length="288" mass="32259">MNNKKILTRLGIGCMLLLATACSLPPSLVQRKENKTTPASFNNSSQDTTNTAKTQWKAFFTDQYLVALIDTALKNNQELNITLQEINIARNEVRARKGEYLPFVGIGVGAGVEKVGEYTAAGAVEENLEVKPGKRFPDPVPNFLLGANASWELDIWRKLSNAKKSAMFRYLSSAEGKNFMVTNLIAEIATSYYELMALDNQLDILKKNIDIQKNALEIVKLEKQAAKVTELAVRKFEAEVLKNQSRQFEIMQAITVTENRINFLVGRFPQQVARNSQTFTDLVPDSIH</sequence>
<dbReference type="SUPFAM" id="SSF56954">
    <property type="entry name" value="Outer membrane efflux proteins (OEP)"/>
    <property type="match status" value="1"/>
</dbReference>
<organism evidence="4 5">
    <name type="scientific">Chryseosolibacter indicus</name>
    <dbReference type="NCBI Taxonomy" id="2782351"/>
    <lineage>
        <taxon>Bacteria</taxon>
        <taxon>Pseudomonadati</taxon>
        <taxon>Bacteroidota</taxon>
        <taxon>Cytophagia</taxon>
        <taxon>Cytophagales</taxon>
        <taxon>Chryseotaleaceae</taxon>
        <taxon>Chryseosolibacter</taxon>
    </lineage>
</organism>
<keyword evidence="3" id="KW-0732">Signal</keyword>
<evidence type="ECO:0000313" key="5">
    <source>
        <dbReference type="Proteomes" id="UP000772618"/>
    </source>
</evidence>
<evidence type="ECO:0000313" key="4">
    <source>
        <dbReference type="EMBL" id="MBT1706494.1"/>
    </source>
</evidence>
<evidence type="ECO:0000256" key="1">
    <source>
        <dbReference type="ARBA" id="ARBA00007613"/>
    </source>
</evidence>
<dbReference type="PROSITE" id="PS51257">
    <property type="entry name" value="PROKAR_LIPOPROTEIN"/>
    <property type="match status" value="1"/>
</dbReference>
<accession>A0ABS5VYK5</accession>
<evidence type="ECO:0000256" key="3">
    <source>
        <dbReference type="SAM" id="SignalP"/>
    </source>
</evidence>
<feature type="non-terminal residue" evidence="4">
    <location>
        <position position="288"/>
    </location>
</feature>
<dbReference type="PANTHER" id="PTHR30203">
    <property type="entry name" value="OUTER MEMBRANE CATION EFFLUX PROTEIN"/>
    <property type="match status" value="1"/>
</dbReference>
<feature type="coiled-coil region" evidence="2">
    <location>
        <begin position="69"/>
        <end position="96"/>
    </location>
</feature>
<dbReference type="InterPro" id="IPR010131">
    <property type="entry name" value="MdtP/NodT-like"/>
</dbReference>
<dbReference type="Pfam" id="PF02321">
    <property type="entry name" value="OEP"/>
    <property type="match status" value="1"/>
</dbReference>
<dbReference type="InterPro" id="IPR003423">
    <property type="entry name" value="OMP_efflux"/>
</dbReference>
<gene>
    <name evidence="4" type="ORF">KK060_24685</name>
</gene>
<dbReference type="EMBL" id="JAHESD010000125">
    <property type="protein sequence ID" value="MBT1706494.1"/>
    <property type="molecule type" value="Genomic_DNA"/>
</dbReference>